<keyword evidence="2" id="KW-1185">Reference proteome</keyword>
<organism evidence="1 2">
    <name type="scientific">Salinadaptatus halalkaliphilus</name>
    <dbReference type="NCBI Taxonomy" id="2419781"/>
    <lineage>
        <taxon>Archaea</taxon>
        <taxon>Methanobacteriati</taxon>
        <taxon>Methanobacteriota</taxon>
        <taxon>Stenosarchaea group</taxon>
        <taxon>Halobacteria</taxon>
        <taxon>Halobacteriales</taxon>
        <taxon>Natrialbaceae</taxon>
        <taxon>Salinadaptatus</taxon>
    </lineage>
</organism>
<accession>A0A4S3TLD0</accession>
<name>A0A4S3TLD0_9EURY</name>
<reference evidence="1 2" key="1">
    <citation type="submission" date="2018-10" db="EMBL/GenBank/DDBJ databases">
        <title>Natronolimnobius sp. XQ-INN 246 isolated from Inner Mongolia Autonomous Region of China.</title>
        <authorList>
            <person name="Xue Q."/>
        </authorList>
    </citation>
    <scope>NUCLEOTIDE SEQUENCE [LARGE SCALE GENOMIC DNA]</scope>
    <source>
        <strain evidence="1 2">XQ-INN 246</strain>
    </source>
</reference>
<gene>
    <name evidence="1" type="ORF">D8Y22_15650</name>
</gene>
<dbReference type="AlphaFoldDB" id="A0A4S3TLD0"/>
<evidence type="ECO:0000313" key="2">
    <source>
        <dbReference type="Proteomes" id="UP000318864"/>
    </source>
</evidence>
<dbReference type="EMBL" id="RBZW01000055">
    <property type="protein sequence ID" value="THE63775.1"/>
    <property type="molecule type" value="Genomic_DNA"/>
</dbReference>
<proteinExistence type="predicted"/>
<comment type="caution">
    <text evidence="1">The sequence shown here is derived from an EMBL/GenBank/DDBJ whole genome shotgun (WGS) entry which is preliminary data.</text>
</comment>
<evidence type="ECO:0000313" key="1">
    <source>
        <dbReference type="EMBL" id="THE63775.1"/>
    </source>
</evidence>
<dbReference type="Proteomes" id="UP000318864">
    <property type="component" value="Unassembled WGS sequence"/>
</dbReference>
<sequence>MSAPQRVEFFLNASTAVPRTWTFIDFIVLADGRRYARVWDASQYPSLYTYVDGTLRKKEDMDYEPKQLWNRSMFAFHMRASAGATPYNIAPLTQFQAMLRTGPDADLWNQYRERIEETLEALEIGWSASELLPTTPRVTVGFDADGEPIDDPDAPFPPAEALIVPVADTLPPN</sequence>
<protein>
    <submittedName>
        <fullName evidence="1">Uncharacterized protein</fullName>
    </submittedName>
</protein>